<dbReference type="AlphaFoldDB" id="A0A1J1HVF1"/>
<evidence type="ECO:0000313" key="1">
    <source>
        <dbReference type="EMBL" id="CRK90470.1"/>
    </source>
</evidence>
<sequence>MENSLAFYCLIGTLLTAISEHEITIQYSKTWNNALGITRQSMNLLQENEVIYSKGHCPVELSPCDKK</sequence>
<gene>
    <name evidence="1" type="ORF">CLUMA_CG004188</name>
</gene>
<accession>A0A1J1HVF1</accession>
<keyword evidence="2" id="KW-1185">Reference proteome</keyword>
<proteinExistence type="predicted"/>
<reference evidence="1 2" key="1">
    <citation type="submission" date="2015-04" db="EMBL/GenBank/DDBJ databases">
        <authorList>
            <person name="Syromyatnikov M.Y."/>
            <person name="Popov V.N."/>
        </authorList>
    </citation>
    <scope>NUCLEOTIDE SEQUENCE [LARGE SCALE GENOMIC DNA]</scope>
</reference>
<evidence type="ECO:0000313" key="2">
    <source>
        <dbReference type="Proteomes" id="UP000183832"/>
    </source>
</evidence>
<dbReference type="EMBL" id="CVRI01000019">
    <property type="protein sequence ID" value="CRK90470.1"/>
    <property type="molecule type" value="Genomic_DNA"/>
</dbReference>
<name>A0A1J1HVF1_9DIPT</name>
<organism evidence="1 2">
    <name type="scientific">Clunio marinus</name>
    <dbReference type="NCBI Taxonomy" id="568069"/>
    <lineage>
        <taxon>Eukaryota</taxon>
        <taxon>Metazoa</taxon>
        <taxon>Ecdysozoa</taxon>
        <taxon>Arthropoda</taxon>
        <taxon>Hexapoda</taxon>
        <taxon>Insecta</taxon>
        <taxon>Pterygota</taxon>
        <taxon>Neoptera</taxon>
        <taxon>Endopterygota</taxon>
        <taxon>Diptera</taxon>
        <taxon>Nematocera</taxon>
        <taxon>Chironomoidea</taxon>
        <taxon>Chironomidae</taxon>
        <taxon>Clunio</taxon>
    </lineage>
</organism>
<protein>
    <submittedName>
        <fullName evidence="1">CLUMA_CG004188, isoform A</fullName>
    </submittedName>
</protein>
<dbReference type="Proteomes" id="UP000183832">
    <property type="component" value="Unassembled WGS sequence"/>
</dbReference>